<dbReference type="RefSeq" id="XP_050500942.1">
    <property type="nucleotide sequence ID" value="XM_050644985.1"/>
</dbReference>
<evidence type="ECO:0008006" key="8">
    <source>
        <dbReference type="Google" id="ProtNLM"/>
    </source>
</evidence>
<keyword evidence="3" id="KW-0315">Glutamine amidotransferase</keyword>
<protein>
    <recommendedName>
        <fullName evidence="8">Asparagine synthetase domain-containing protein CG17486</fullName>
    </recommendedName>
</protein>
<organism evidence="6 7">
    <name type="scientific">Diabrotica virgifera virgifera</name>
    <name type="common">western corn rootworm</name>
    <dbReference type="NCBI Taxonomy" id="50390"/>
    <lineage>
        <taxon>Eukaryota</taxon>
        <taxon>Metazoa</taxon>
        <taxon>Ecdysozoa</taxon>
        <taxon>Arthropoda</taxon>
        <taxon>Hexapoda</taxon>
        <taxon>Insecta</taxon>
        <taxon>Pterygota</taxon>
        <taxon>Neoptera</taxon>
        <taxon>Endopterygota</taxon>
        <taxon>Coleoptera</taxon>
        <taxon>Polyphaga</taxon>
        <taxon>Cucujiformia</taxon>
        <taxon>Chrysomeloidea</taxon>
        <taxon>Chrysomelidae</taxon>
        <taxon>Galerucinae</taxon>
        <taxon>Diabroticina</taxon>
        <taxon>Diabroticites</taxon>
        <taxon>Diabrotica</taxon>
    </lineage>
</organism>
<evidence type="ECO:0000256" key="2">
    <source>
        <dbReference type="ARBA" id="ARBA00022888"/>
    </source>
</evidence>
<name>A0ABM5JSM4_DIAVI</name>
<keyword evidence="2" id="KW-0061">Asparagine biosynthesis</keyword>
<dbReference type="InterPro" id="IPR051857">
    <property type="entry name" value="Asn_synthetase_domain"/>
</dbReference>
<dbReference type="CDD" id="cd01991">
    <property type="entry name" value="Asn_synthase_B_C"/>
    <property type="match status" value="1"/>
</dbReference>
<keyword evidence="1" id="KW-0028">Amino-acid biosynthesis</keyword>
<dbReference type="InterPro" id="IPR001962">
    <property type="entry name" value="Asn_synthase"/>
</dbReference>
<dbReference type="SUPFAM" id="SSF52402">
    <property type="entry name" value="Adenine nucleotide alpha hydrolases-like"/>
    <property type="match status" value="1"/>
</dbReference>
<evidence type="ECO:0000259" key="5">
    <source>
        <dbReference type="Pfam" id="PF13537"/>
    </source>
</evidence>
<evidence type="ECO:0000313" key="6">
    <source>
        <dbReference type="EnsemblMetazoa" id="XP_050500942.1"/>
    </source>
</evidence>
<dbReference type="Pfam" id="PF00733">
    <property type="entry name" value="Asn_synthase"/>
    <property type="match status" value="1"/>
</dbReference>
<dbReference type="Gene3D" id="3.60.20.10">
    <property type="entry name" value="Glutamine Phosphoribosylpyrophosphate, subunit 1, domain 1"/>
    <property type="match status" value="1"/>
</dbReference>
<dbReference type="Gene3D" id="3.40.50.620">
    <property type="entry name" value="HUPs"/>
    <property type="match status" value="1"/>
</dbReference>
<dbReference type="Pfam" id="PF13537">
    <property type="entry name" value="GATase_7"/>
    <property type="match status" value="1"/>
</dbReference>
<evidence type="ECO:0000256" key="3">
    <source>
        <dbReference type="ARBA" id="ARBA00022962"/>
    </source>
</evidence>
<proteinExistence type="predicted"/>
<dbReference type="Proteomes" id="UP001652700">
    <property type="component" value="Unplaced"/>
</dbReference>
<keyword evidence="7" id="KW-1185">Reference proteome</keyword>
<dbReference type="SUPFAM" id="SSF56235">
    <property type="entry name" value="N-terminal nucleophile aminohydrolases (Ntn hydrolases)"/>
    <property type="match status" value="1"/>
</dbReference>
<evidence type="ECO:0000259" key="4">
    <source>
        <dbReference type="Pfam" id="PF00733"/>
    </source>
</evidence>
<dbReference type="PANTHER" id="PTHR45937:SF1">
    <property type="entry name" value="ASPARAGINE SYNTHETASE DOMAIN-CONTAINING PROTEIN 1"/>
    <property type="match status" value="1"/>
</dbReference>
<feature type="domain" description="Glutamine amidotransferase type-2" evidence="5">
    <location>
        <begin position="66"/>
        <end position="160"/>
    </location>
</feature>
<accession>A0ABM5JSM4</accession>
<dbReference type="InterPro" id="IPR029055">
    <property type="entry name" value="Ntn_hydrolases_N"/>
</dbReference>
<dbReference type="InterPro" id="IPR017932">
    <property type="entry name" value="GATase_2_dom"/>
</dbReference>
<sequence length="554" mass="63522">MAPVHVGPTSWPMSWANTLGQFQIFKEQISRRGPDSLETLTCTTAENISLLFAASVLWLQGKTLTKQPIANNEAVFIYNGDIFKGIPDGCRSEGDTQYIFDLLTKVEPGNIHNELYKLQGPYAFIFYDKLNNKIYFGRDKFGRRSLLIGKNNNNIILCSVTQRTKDYEFIELPSVGTFIWDLKSNSFALHPFSQNDNFKKKVEELEQFLEEDINIRNTEIVQDQIFCEPSSNHIDMYKSLENMDIDDAVSLLLNNKDWMSKVTTLHALLIDSIRRRISSQPTFCKICIKDQLPCDHCTVGILFSGGVDCSILALLSDQFVEKNRPIDLFNVAFDETKDYKTPDRLTGLQTFQELQNLCPNREWRFNEVNITKSELDERRHMHIVDLIYPLKSVLDDSLGCALWFASRGFVDSNCRVLLVGMGADELFGGYTKHRAAFKRESWSGLHAILTEDWQNLPYRNLGRDDRVVSDHGRQLRTPYLDEQVVNYVRGLQCWEKTCPSDKLRHGFGDKILLRSLAYHLGLKNAAFFKKRALQFGSRIANSKEVANEVSSRLC</sequence>
<reference evidence="6" key="1">
    <citation type="submission" date="2025-05" db="UniProtKB">
        <authorList>
            <consortium name="EnsemblMetazoa"/>
        </authorList>
    </citation>
    <scope>IDENTIFICATION</scope>
</reference>
<dbReference type="GeneID" id="126880910"/>
<dbReference type="InterPro" id="IPR014729">
    <property type="entry name" value="Rossmann-like_a/b/a_fold"/>
</dbReference>
<evidence type="ECO:0000313" key="7">
    <source>
        <dbReference type="Proteomes" id="UP001652700"/>
    </source>
</evidence>
<evidence type="ECO:0000256" key="1">
    <source>
        <dbReference type="ARBA" id="ARBA00022605"/>
    </source>
</evidence>
<dbReference type="PANTHER" id="PTHR45937">
    <property type="entry name" value="ASPARAGINE SYNTHETASE DOMAIN-CONTAINING PROTEIN 1"/>
    <property type="match status" value="1"/>
</dbReference>
<feature type="domain" description="Asparagine synthetase" evidence="4">
    <location>
        <begin position="298"/>
        <end position="520"/>
    </location>
</feature>
<dbReference type="EnsemblMetazoa" id="XM_050644985.1">
    <property type="protein sequence ID" value="XP_050500942.1"/>
    <property type="gene ID" value="LOC126880910"/>
</dbReference>